<evidence type="ECO:0000313" key="10">
    <source>
        <dbReference type="EMBL" id="KAJ5367745.1"/>
    </source>
</evidence>
<dbReference type="Pfam" id="PF07524">
    <property type="entry name" value="Bromo_TP"/>
    <property type="match status" value="1"/>
</dbReference>
<dbReference type="Gene3D" id="1.10.20.10">
    <property type="entry name" value="Histone, subunit A"/>
    <property type="match status" value="1"/>
</dbReference>
<evidence type="ECO:0000256" key="6">
    <source>
        <dbReference type="ARBA" id="ARBA00023242"/>
    </source>
</evidence>
<keyword evidence="6" id="KW-0539">Nucleus</keyword>
<reference evidence="10" key="1">
    <citation type="submission" date="2022-12" db="EMBL/GenBank/DDBJ databases">
        <authorList>
            <person name="Petersen C."/>
        </authorList>
    </citation>
    <scope>NUCLEOTIDE SEQUENCE</scope>
    <source>
        <strain evidence="10">IBT 35675</strain>
    </source>
</reference>
<dbReference type="InterPro" id="IPR006565">
    <property type="entry name" value="BTP"/>
</dbReference>
<dbReference type="AlphaFoldDB" id="A0A9W9RWQ6"/>
<dbReference type="GO" id="GO:0006367">
    <property type="term" value="P:transcription initiation at RNA polymerase II promoter"/>
    <property type="evidence" value="ECO:0007669"/>
    <property type="project" value="TreeGrafter"/>
</dbReference>
<feature type="region of interest" description="Disordered" evidence="7">
    <location>
        <begin position="224"/>
        <end position="251"/>
    </location>
</feature>
<feature type="region of interest" description="Disordered" evidence="7">
    <location>
        <begin position="314"/>
        <end position="344"/>
    </location>
</feature>
<feature type="compositionally biased region" description="Basic and acidic residues" evidence="7">
    <location>
        <begin position="237"/>
        <end position="251"/>
    </location>
</feature>
<dbReference type="CDD" id="cd08049">
    <property type="entry name" value="TAF8"/>
    <property type="match status" value="1"/>
</dbReference>
<proteinExistence type="inferred from homology"/>
<comment type="subcellular location">
    <subcellularLocation>
        <location evidence="1">Nucleus</location>
    </subcellularLocation>
</comment>
<gene>
    <name evidence="10" type="ORF">N7541_001686</name>
</gene>
<dbReference type="InterPro" id="IPR009072">
    <property type="entry name" value="Histone-fold"/>
</dbReference>
<dbReference type="GO" id="GO:0005669">
    <property type="term" value="C:transcription factor TFIID complex"/>
    <property type="evidence" value="ECO:0007669"/>
    <property type="project" value="InterPro"/>
</dbReference>
<keyword evidence="11" id="KW-1185">Reference proteome</keyword>
<dbReference type="InterPro" id="IPR019473">
    <property type="entry name" value="TFIID_su8_C"/>
</dbReference>
<comment type="similarity">
    <text evidence="2">Belongs to the TAF8 family.</text>
</comment>
<organism evidence="10 11">
    <name type="scientific">Penicillium brevicompactum</name>
    <dbReference type="NCBI Taxonomy" id="5074"/>
    <lineage>
        <taxon>Eukaryota</taxon>
        <taxon>Fungi</taxon>
        <taxon>Dikarya</taxon>
        <taxon>Ascomycota</taxon>
        <taxon>Pezizomycotina</taxon>
        <taxon>Eurotiomycetes</taxon>
        <taxon>Eurotiomycetidae</taxon>
        <taxon>Eurotiales</taxon>
        <taxon>Aspergillaceae</taxon>
        <taxon>Penicillium</taxon>
    </lineage>
</organism>
<keyword evidence="4" id="KW-0805">Transcription regulation</keyword>
<dbReference type="PANTHER" id="PTHR46469:SF1">
    <property type="entry name" value="TRANSCRIPTION INITIATION FACTOR TFIID SUBUNIT 8"/>
    <property type="match status" value="1"/>
</dbReference>
<comment type="caution">
    <text evidence="10">The sequence shown here is derived from an EMBL/GenBank/DDBJ whole genome shotgun (WGS) entry which is preliminary data.</text>
</comment>
<dbReference type="Proteomes" id="UP001148299">
    <property type="component" value="Unassembled WGS sequence"/>
</dbReference>
<dbReference type="GO" id="GO:0046982">
    <property type="term" value="F:protein heterodimerization activity"/>
    <property type="evidence" value="ECO:0007669"/>
    <property type="project" value="InterPro"/>
</dbReference>
<evidence type="ECO:0000256" key="1">
    <source>
        <dbReference type="ARBA" id="ARBA00004123"/>
    </source>
</evidence>
<feature type="compositionally biased region" description="Low complexity" evidence="7">
    <location>
        <begin position="332"/>
        <end position="344"/>
    </location>
</feature>
<dbReference type="CDD" id="cd00076">
    <property type="entry name" value="HFD_SF"/>
    <property type="match status" value="1"/>
</dbReference>
<evidence type="ECO:0000256" key="3">
    <source>
        <dbReference type="ARBA" id="ARBA00017307"/>
    </source>
</evidence>
<dbReference type="Pfam" id="PF10406">
    <property type="entry name" value="TAF8_C"/>
    <property type="match status" value="1"/>
</dbReference>
<feature type="domain" description="Transcription factor TFIID subunit 8 C-terminal" evidence="9">
    <location>
        <begin position="175"/>
        <end position="223"/>
    </location>
</feature>
<dbReference type="InterPro" id="IPR037818">
    <property type="entry name" value="TAF8"/>
</dbReference>
<keyword evidence="5" id="KW-0804">Transcription</keyword>
<name>A0A9W9RWQ6_PENBR</name>
<dbReference type="EMBL" id="JAPZBR010000001">
    <property type="protein sequence ID" value="KAJ5367745.1"/>
    <property type="molecule type" value="Genomic_DNA"/>
</dbReference>
<accession>A0A9W9RWQ6</accession>
<dbReference type="PANTHER" id="PTHR46469">
    <property type="entry name" value="TRANSCRIPTION INITIATION FACTOR TFIID SUBUNIT 8"/>
    <property type="match status" value="1"/>
</dbReference>
<evidence type="ECO:0000256" key="5">
    <source>
        <dbReference type="ARBA" id="ARBA00023163"/>
    </source>
</evidence>
<protein>
    <recommendedName>
        <fullName evidence="3">Transcription initiation factor TFIID subunit 8</fullName>
    </recommendedName>
</protein>
<evidence type="ECO:0000313" key="11">
    <source>
        <dbReference type="Proteomes" id="UP001148299"/>
    </source>
</evidence>
<evidence type="ECO:0000259" key="9">
    <source>
        <dbReference type="Pfam" id="PF10406"/>
    </source>
</evidence>
<evidence type="ECO:0000256" key="4">
    <source>
        <dbReference type="ARBA" id="ARBA00023015"/>
    </source>
</evidence>
<evidence type="ECO:0000259" key="8">
    <source>
        <dbReference type="Pfam" id="PF07524"/>
    </source>
</evidence>
<reference evidence="10" key="2">
    <citation type="journal article" date="2023" name="IMA Fungus">
        <title>Comparative genomic study of the Penicillium genus elucidates a diverse pangenome and 15 lateral gene transfer events.</title>
        <authorList>
            <person name="Petersen C."/>
            <person name="Sorensen T."/>
            <person name="Nielsen M.R."/>
            <person name="Sondergaard T.E."/>
            <person name="Sorensen J.L."/>
            <person name="Fitzpatrick D.A."/>
            <person name="Frisvad J.C."/>
            <person name="Nielsen K.L."/>
        </authorList>
    </citation>
    <scope>NUCLEOTIDE SEQUENCE</scope>
    <source>
        <strain evidence="10">IBT 35675</strain>
    </source>
</reference>
<feature type="domain" description="Bromodomain associated" evidence="8">
    <location>
        <begin position="56"/>
        <end position="124"/>
    </location>
</feature>
<sequence length="344" mass="38259">MAMASGTQIKRPASSQGPHEIKRLKRHYHHHHNLHEPVALTPATEPAVQDDTHIDHLMSRAVGRTLKENGFDVADPAALSSLCGATEEYMLRLSTFIRQSMLSSRRIQPIPTDFEHAMKRVHLKPDDLLPHLKPALSEAPAPQLLPTPPPDNEITKTLPFLTALSSEDDRATRAYIPQHFPSFPSKHTYSATAVFIERDGDPRKIRERAAEDGRHGEEALRKLASAAFRDNQTGSTGRDKKLWGRRTDSMESMFEKTTKALSKKLGKDTHSSTSGPFGLAMDIDSGPVDAETKAQLKLSWNMELGPIVNCERDLWRRTTSNTRRTEENTPKPASSAEPAEATGM</sequence>
<evidence type="ECO:0000256" key="7">
    <source>
        <dbReference type="SAM" id="MobiDB-lite"/>
    </source>
</evidence>
<evidence type="ECO:0000256" key="2">
    <source>
        <dbReference type="ARBA" id="ARBA00008767"/>
    </source>
</evidence>